<name>A0AAN0M8V6_9RHOB</name>
<evidence type="ECO:0008006" key="3">
    <source>
        <dbReference type="Google" id="ProtNLM"/>
    </source>
</evidence>
<keyword evidence="2" id="KW-1185">Reference proteome</keyword>
<proteinExistence type="predicted"/>
<protein>
    <recommendedName>
        <fullName evidence="3">Pilus assembly protein PilP</fullName>
    </recommendedName>
</protein>
<accession>A0AAN0M8V6</accession>
<dbReference type="RefSeq" id="WP_342076055.1">
    <property type="nucleotide sequence ID" value="NZ_CP151767.2"/>
</dbReference>
<dbReference type="Proteomes" id="UP001470809">
    <property type="component" value="Chromosome"/>
</dbReference>
<dbReference type="Gene3D" id="2.30.30.830">
    <property type="match status" value="1"/>
</dbReference>
<dbReference type="KEGG" id="yrh:AABB31_17220"/>
<sequence length="91" mass="9667">MRYLNMSEQTPAHVADKATIAQAINLRSLSVIGLMKAHDGLAALLRSGSGQIARVGEGDTIFGVKVVAIAETYVTITDRWGATRQMGLPQG</sequence>
<gene>
    <name evidence="1" type="ORF">AABB31_17220</name>
</gene>
<evidence type="ECO:0000313" key="2">
    <source>
        <dbReference type="Proteomes" id="UP001470809"/>
    </source>
</evidence>
<organism evidence="1 2">
    <name type="scientific">Yoonia rhodophyticola</name>
    <dbReference type="NCBI Taxonomy" id="3137370"/>
    <lineage>
        <taxon>Bacteria</taxon>
        <taxon>Pseudomonadati</taxon>
        <taxon>Pseudomonadota</taxon>
        <taxon>Alphaproteobacteria</taxon>
        <taxon>Rhodobacterales</taxon>
        <taxon>Paracoccaceae</taxon>
        <taxon>Yoonia</taxon>
    </lineage>
</organism>
<reference evidence="1 2" key="2">
    <citation type="submission" date="2024-08" db="EMBL/GenBank/DDBJ databases">
        <title>Phylogenomic analyses of a clade within the roseobacter group suggest taxonomic reassignments of species of the genera Aestuariivita, Citreicella, Loktanella, Nautella, Pelagibaca, Ruegeria, Thalassobius, Thiobacimonas and Tropicibacter, and the proposal o.</title>
        <authorList>
            <person name="Jeon C.O."/>
        </authorList>
    </citation>
    <scope>NUCLEOTIDE SEQUENCE [LARGE SCALE GENOMIC DNA]</scope>
    <source>
        <strain evidence="1 2">SS1-5</strain>
    </source>
</reference>
<evidence type="ECO:0000313" key="1">
    <source>
        <dbReference type="EMBL" id="WZU66733.1"/>
    </source>
</evidence>
<dbReference type="AlphaFoldDB" id="A0AAN0M8V6"/>
<reference evidence="2" key="1">
    <citation type="submission" date="2024-04" db="EMBL/GenBank/DDBJ databases">
        <title>Phylogenomic analyses of a clade within the roseobacter group suggest taxonomic reassignments of species of the genera Aestuariivita, Citreicella, Loktanella, Nautella, Pelagibaca, Ruegeria, Thalassobius, Thiobacimonas and Tropicibacter, and the proposal o.</title>
        <authorList>
            <person name="Jeon C.O."/>
        </authorList>
    </citation>
    <scope>NUCLEOTIDE SEQUENCE [LARGE SCALE GENOMIC DNA]</scope>
    <source>
        <strain evidence="2">SS1-5</strain>
    </source>
</reference>
<dbReference type="EMBL" id="CP151767">
    <property type="protein sequence ID" value="WZU66733.1"/>
    <property type="molecule type" value="Genomic_DNA"/>
</dbReference>